<name>A0A1E4SPT2_9ASCO</name>
<dbReference type="Proteomes" id="UP000094285">
    <property type="component" value="Unassembled WGS sequence"/>
</dbReference>
<feature type="compositionally biased region" description="Polar residues" evidence="1">
    <location>
        <begin position="28"/>
        <end position="42"/>
    </location>
</feature>
<dbReference type="GeneID" id="30982772"/>
<feature type="compositionally biased region" description="Polar residues" evidence="1">
    <location>
        <begin position="1"/>
        <end position="13"/>
    </location>
</feature>
<reference evidence="3" key="1">
    <citation type="submission" date="2016-05" db="EMBL/GenBank/DDBJ databases">
        <title>Comparative genomics of biotechnologically important yeasts.</title>
        <authorList>
            <consortium name="DOE Joint Genome Institute"/>
            <person name="Riley R."/>
            <person name="Haridas S."/>
            <person name="Wolfe K.H."/>
            <person name="Lopes M.R."/>
            <person name="Hittinger C.T."/>
            <person name="Goker M."/>
            <person name="Salamov A."/>
            <person name="Wisecaver J."/>
            <person name="Long T.M."/>
            <person name="Aerts A.L."/>
            <person name="Barry K."/>
            <person name="Choi C."/>
            <person name="Clum A."/>
            <person name="Coughlan A.Y."/>
            <person name="Deshpande S."/>
            <person name="Douglass A.P."/>
            <person name="Hanson S.J."/>
            <person name="Klenk H.-P."/>
            <person name="Labutti K."/>
            <person name="Lapidus A."/>
            <person name="Lindquist E."/>
            <person name="Lipzen A."/>
            <person name="Meier-Kolthoff J.P."/>
            <person name="Ohm R.A."/>
            <person name="Otillar R.P."/>
            <person name="Pangilinan J."/>
            <person name="Peng Y."/>
            <person name="Rokas A."/>
            <person name="Rosa C.A."/>
            <person name="Scheuner C."/>
            <person name="Sibirny A.A."/>
            <person name="Slot J.C."/>
            <person name="Stielow J.B."/>
            <person name="Sun H."/>
            <person name="Kurtzman C.P."/>
            <person name="Blackwell M."/>
            <person name="Grigoriev I.V."/>
            <person name="Jeffries T.W."/>
        </authorList>
    </citation>
    <scope>NUCLEOTIDE SEQUENCE [LARGE SCALE GENOMIC DNA]</scope>
    <source>
        <strain evidence="3">NRRL Y-17324</strain>
    </source>
</reference>
<proteinExistence type="predicted"/>
<organism evidence="2 3">
    <name type="scientific">Suhomyces tanzawaensis NRRL Y-17324</name>
    <dbReference type="NCBI Taxonomy" id="984487"/>
    <lineage>
        <taxon>Eukaryota</taxon>
        <taxon>Fungi</taxon>
        <taxon>Dikarya</taxon>
        <taxon>Ascomycota</taxon>
        <taxon>Saccharomycotina</taxon>
        <taxon>Pichiomycetes</taxon>
        <taxon>Debaryomycetaceae</taxon>
        <taxon>Suhomyces</taxon>
    </lineage>
</organism>
<evidence type="ECO:0000313" key="2">
    <source>
        <dbReference type="EMBL" id="ODV81427.1"/>
    </source>
</evidence>
<sequence>MSINPNLKYTTVSYKPAGGPSPLARDPTTANLQQPGDTFDTTSSILSDYDDLVGADAEDDDQSLYVLFKPTRSPVAPAANNVSDILSLTNTTATNAYDEDDEESEEEEAVATAAVSPPSTNLSNKINRWYNTSVALAEMVDDNIASWNLDENLMEHSGATVLGDQTSPTNLVGQFYGDDLFAYFDQADLDKFRKFHRLVDIKNYLLARDHQPSGSPSLVRHLLLKVLMSANPPAPEPQARQVPEYLDYLDYRPQDDNTFVPPSTFSDTTSSSLVMCGGAGFGGSASWNDI</sequence>
<evidence type="ECO:0000313" key="3">
    <source>
        <dbReference type="Proteomes" id="UP000094285"/>
    </source>
</evidence>
<feature type="region of interest" description="Disordered" evidence="1">
    <location>
        <begin position="96"/>
        <end position="119"/>
    </location>
</feature>
<dbReference type="OrthoDB" id="4078735at2759"/>
<dbReference type="AlphaFoldDB" id="A0A1E4SPT2"/>
<feature type="compositionally biased region" description="Low complexity" evidence="1">
    <location>
        <begin position="110"/>
        <end position="119"/>
    </location>
</feature>
<feature type="compositionally biased region" description="Acidic residues" evidence="1">
    <location>
        <begin position="97"/>
        <end position="109"/>
    </location>
</feature>
<feature type="region of interest" description="Disordered" evidence="1">
    <location>
        <begin position="1"/>
        <end position="42"/>
    </location>
</feature>
<evidence type="ECO:0000256" key="1">
    <source>
        <dbReference type="SAM" id="MobiDB-lite"/>
    </source>
</evidence>
<dbReference type="RefSeq" id="XP_020066549.1">
    <property type="nucleotide sequence ID" value="XM_020208635.1"/>
</dbReference>
<keyword evidence="3" id="KW-1185">Reference proteome</keyword>
<accession>A0A1E4SPT2</accession>
<gene>
    <name evidence="2" type="ORF">CANTADRAFT_3538</name>
</gene>
<protein>
    <submittedName>
        <fullName evidence="2">Uncharacterized protein</fullName>
    </submittedName>
</protein>
<dbReference type="EMBL" id="KV453909">
    <property type="protein sequence ID" value="ODV81427.1"/>
    <property type="molecule type" value="Genomic_DNA"/>
</dbReference>